<dbReference type="Gene3D" id="2.160.20.10">
    <property type="entry name" value="Single-stranded right-handed beta-helix, Pectin lyase-like"/>
    <property type="match status" value="1"/>
</dbReference>
<evidence type="ECO:0000259" key="3">
    <source>
        <dbReference type="Pfam" id="PF05048"/>
    </source>
</evidence>
<evidence type="ECO:0000313" key="5">
    <source>
        <dbReference type="EMBL" id="KKN14975.1"/>
    </source>
</evidence>
<dbReference type="InterPro" id="IPR000157">
    <property type="entry name" value="TIR_dom"/>
</dbReference>
<dbReference type="Pfam" id="PF13676">
    <property type="entry name" value="TIR_2"/>
    <property type="match status" value="1"/>
</dbReference>
<dbReference type="GO" id="GO:0007165">
    <property type="term" value="P:signal transduction"/>
    <property type="evidence" value="ECO:0007669"/>
    <property type="project" value="InterPro"/>
</dbReference>
<feature type="transmembrane region" description="Helical" evidence="2">
    <location>
        <begin position="185"/>
        <end position="207"/>
    </location>
</feature>
<dbReference type="InterPro" id="IPR035897">
    <property type="entry name" value="Toll_tir_struct_dom_sf"/>
</dbReference>
<dbReference type="NCBIfam" id="TIGR03804">
    <property type="entry name" value="para_beta_helix"/>
    <property type="match status" value="2"/>
</dbReference>
<evidence type="ECO:0000256" key="1">
    <source>
        <dbReference type="SAM" id="Coils"/>
    </source>
</evidence>
<evidence type="ECO:0008006" key="6">
    <source>
        <dbReference type="Google" id="ProtNLM"/>
    </source>
</evidence>
<keyword evidence="2" id="KW-1133">Transmembrane helix</keyword>
<dbReference type="SUPFAM" id="SSF51126">
    <property type="entry name" value="Pectin lyase-like"/>
    <property type="match status" value="1"/>
</dbReference>
<feature type="coiled-coil region" evidence="1">
    <location>
        <begin position="225"/>
        <end position="265"/>
    </location>
</feature>
<dbReference type="SMART" id="SM00710">
    <property type="entry name" value="PbH1"/>
    <property type="match status" value="5"/>
</dbReference>
<proteinExistence type="predicted"/>
<dbReference type="AlphaFoldDB" id="A0A0F9N5T7"/>
<accession>A0A0F9N5T7</accession>
<evidence type="ECO:0000256" key="2">
    <source>
        <dbReference type="SAM" id="Phobius"/>
    </source>
</evidence>
<keyword evidence="1" id="KW-0175">Coiled coil</keyword>
<dbReference type="Pfam" id="PF05048">
    <property type="entry name" value="NosD"/>
    <property type="match status" value="1"/>
</dbReference>
<feature type="domain" description="TIR" evidence="4">
    <location>
        <begin position="397"/>
        <end position="508"/>
    </location>
</feature>
<comment type="caution">
    <text evidence="5">The sequence shown here is derived from an EMBL/GenBank/DDBJ whole genome shotgun (WGS) entry which is preliminary data.</text>
</comment>
<protein>
    <recommendedName>
        <fullName evidence="6">TIR domain-containing protein</fullName>
    </recommendedName>
</protein>
<reference evidence="5" key="1">
    <citation type="journal article" date="2015" name="Nature">
        <title>Complex archaea that bridge the gap between prokaryotes and eukaryotes.</title>
        <authorList>
            <person name="Spang A."/>
            <person name="Saw J.H."/>
            <person name="Jorgensen S.L."/>
            <person name="Zaremba-Niedzwiedzka K."/>
            <person name="Martijn J."/>
            <person name="Lind A.E."/>
            <person name="van Eijk R."/>
            <person name="Schleper C."/>
            <person name="Guy L."/>
            <person name="Ettema T.J."/>
        </authorList>
    </citation>
    <scope>NUCLEOTIDE SEQUENCE</scope>
</reference>
<dbReference type="SUPFAM" id="SSF52200">
    <property type="entry name" value="Toll/Interleukin receptor TIR domain"/>
    <property type="match status" value="1"/>
</dbReference>
<dbReference type="InterPro" id="IPR022441">
    <property type="entry name" value="Para_beta_helix_rpt-2"/>
</dbReference>
<organism evidence="5">
    <name type="scientific">marine sediment metagenome</name>
    <dbReference type="NCBI Taxonomy" id="412755"/>
    <lineage>
        <taxon>unclassified sequences</taxon>
        <taxon>metagenomes</taxon>
        <taxon>ecological metagenomes</taxon>
    </lineage>
</organism>
<dbReference type="EMBL" id="LAZR01003760">
    <property type="protein sequence ID" value="KKN14975.1"/>
    <property type="molecule type" value="Genomic_DNA"/>
</dbReference>
<gene>
    <name evidence="5" type="ORF">LCGC14_0990710</name>
</gene>
<dbReference type="InterPro" id="IPR006626">
    <property type="entry name" value="PbH1"/>
</dbReference>
<keyword evidence="2" id="KW-0472">Membrane</keyword>
<dbReference type="InterPro" id="IPR012334">
    <property type="entry name" value="Pectin_lyas_fold"/>
</dbReference>
<dbReference type="InterPro" id="IPR007742">
    <property type="entry name" value="NosD_dom"/>
</dbReference>
<sequence length="524" mass="59291">MFIPKSLTTLFRNSNVFFEIRNSIFNNSGEGSFDAGIKLVNVINGILNNIITSENGNFGIILVNCSNIIIQNSDINDNAIGGIYLLNSDDNDIVNNVDTINSNRQYGIYLSGSDSNEINENTINTNLIGIYLNGSNYNNIINNDLQFNTQEAVVEVGGSTGNIFSGNNPPIGDGDGVSPGGLPLIVIYIIIGASIIAVVTVSGIVVVKKRKAIPRIVPKEDKIDKRRLKEEQRLAEVNRKEEERMEKERQKLEEMKKKVKVELQERLLSVDNLIKENQIKTAINSLIEIQNEAQAQELIDIVNEAEQKIITCKKSEIGTINRIKQTILTLGTKFTRLQLAEITERSGITDEILIESVISDMIRNKEIHGEYFTSTKFLALEAASPAQIEERVGTHNIFMSYSTLDADYFEISKIVRRLELYPEINEVLFWEVDSKQNIVEFMEETLNKTDVFVLCCSENSIKSKAVKGEWQSAYQMVKKGLMKIIPVYKDEDHIPKLLWQMLNVKYVKDDFEGFIQKLYEEILR</sequence>
<name>A0A0F9N5T7_9ZZZZ</name>
<keyword evidence="2" id="KW-0812">Transmembrane</keyword>
<dbReference type="Gene3D" id="3.40.50.10140">
    <property type="entry name" value="Toll/interleukin-1 receptor homology (TIR) domain"/>
    <property type="match status" value="1"/>
</dbReference>
<feature type="domain" description="Periplasmic copper-binding protein NosD beta helix" evidence="3">
    <location>
        <begin position="21"/>
        <end position="164"/>
    </location>
</feature>
<evidence type="ECO:0000259" key="4">
    <source>
        <dbReference type="Pfam" id="PF13676"/>
    </source>
</evidence>
<dbReference type="InterPro" id="IPR011050">
    <property type="entry name" value="Pectin_lyase_fold/virulence"/>
</dbReference>